<dbReference type="GO" id="GO:0031048">
    <property type="term" value="P:regulatory ncRNA-mediated heterochromatin formation"/>
    <property type="evidence" value="ECO:0007669"/>
    <property type="project" value="TreeGrafter"/>
</dbReference>
<dbReference type="EMBL" id="QPFP01000004">
    <property type="protein sequence ID" value="TEB37419.1"/>
    <property type="molecule type" value="Genomic_DNA"/>
</dbReference>
<dbReference type="SUPFAM" id="SSF52540">
    <property type="entry name" value="P-loop containing nucleoside triphosphate hydrolases"/>
    <property type="match status" value="1"/>
</dbReference>
<protein>
    <recommendedName>
        <fullName evidence="2">DNA2/NAM7 helicase helicase domain-containing protein</fullName>
    </recommendedName>
</protein>
<feature type="region of interest" description="Disordered" evidence="1">
    <location>
        <begin position="311"/>
        <end position="356"/>
    </location>
</feature>
<dbReference type="OrthoDB" id="2423195at2759"/>
<dbReference type="PANTHER" id="PTHR10887:SF341">
    <property type="entry name" value="NFX1-TYPE ZINC FINGER-CONTAINING PROTEIN 1"/>
    <property type="match status" value="1"/>
</dbReference>
<dbReference type="Pfam" id="PF13086">
    <property type="entry name" value="AAA_11"/>
    <property type="match status" value="1"/>
</dbReference>
<dbReference type="PANTHER" id="PTHR10887">
    <property type="entry name" value="DNA2/NAM7 HELICASE FAMILY"/>
    <property type="match status" value="1"/>
</dbReference>
<evidence type="ECO:0000259" key="2">
    <source>
        <dbReference type="Pfam" id="PF13086"/>
    </source>
</evidence>
<feature type="compositionally biased region" description="Low complexity" evidence="1">
    <location>
        <begin position="325"/>
        <end position="345"/>
    </location>
</feature>
<accession>A0A4Y7TV37</accession>
<sequence length="560" mass="63087">MDQRDYRLCHKEDRERVSASILFDDPAAQYRILKELEGGRPEDVGIRVLVESPVRSDVIQQPLEVLQVEPETLPLKDYLVHRPPGFFDNHPILPPKYARMPGFQYQLASLFPPESGVADLKLSVSDPDSVNNVRRALSEGGLNRSEAGALLQSLAREVALIHRPSGMEKSAVGIELLRVLVKSAKPVLLIAPTNRMLDSVVVDTLDGKVTENIEAIGESTFELGTDFRYRFKRAKDAQEEYVFFAKEFVTQEVTSRVLTRYLEDNHSDHFTSLLGPEKWIRLLHEQYGEEKERISIYTFWLRGKDIDFLSQPECSSDSGDDSDSESASSVSSVSSSDRSDGPSLGSEEDPNESEQVISTEVDEFFAEANVSPIPKAPSGDRDFDALLDDACIWNMSREERKTLHDHWTQDAINLGVPTHEAEFETLWRNDQQRQKIYKEDKADIVRLLLREAESIACTTTGAAKFSSSLRGLAPRILVVEEAGSILEGQVLTNLFPSIEHLILIGDVNHRPRINNQALSRDRPRGLSLDQSLMERLSSNGFPMSELREHLRARLFCKLSL</sequence>
<dbReference type="InterPro" id="IPR045055">
    <property type="entry name" value="DNA2/NAM7-like"/>
</dbReference>
<comment type="caution">
    <text evidence="3">The sequence shown here is derived from an EMBL/GenBank/DDBJ whole genome shotgun (WGS) entry which is preliminary data.</text>
</comment>
<dbReference type="Gene3D" id="3.40.50.300">
    <property type="entry name" value="P-loop containing nucleotide triphosphate hydrolases"/>
    <property type="match status" value="2"/>
</dbReference>
<organism evidence="3 4">
    <name type="scientific">Coprinellus micaceus</name>
    <name type="common">Glistening ink-cap mushroom</name>
    <name type="synonym">Coprinus micaceus</name>
    <dbReference type="NCBI Taxonomy" id="71717"/>
    <lineage>
        <taxon>Eukaryota</taxon>
        <taxon>Fungi</taxon>
        <taxon>Dikarya</taxon>
        <taxon>Basidiomycota</taxon>
        <taxon>Agaricomycotina</taxon>
        <taxon>Agaricomycetes</taxon>
        <taxon>Agaricomycetidae</taxon>
        <taxon>Agaricales</taxon>
        <taxon>Agaricineae</taxon>
        <taxon>Psathyrellaceae</taxon>
        <taxon>Coprinellus</taxon>
    </lineage>
</organism>
<dbReference type="GO" id="GO:0004386">
    <property type="term" value="F:helicase activity"/>
    <property type="evidence" value="ECO:0007669"/>
    <property type="project" value="InterPro"/>
</dbReference>
<evidence type="ECO:0000313" key="3">
    <source>
        <dbReference type="EMBL" id="TEB37419.1"/>
    </source>
</evidence>
<evidence type="ECO:0000256" key="1">
    <source>
        <dbReference type="SAM" id="MobiDB-lite"/>
    </source>
</evidence>
<dbReference type="InterPro" id="IPR027417">
    <property type="entry name" value="P-loop_NTPase"/>
</dbReference>
<name>A0A4Y7TV37_COPMI</name>
<gene>
    <name evidence="3" type="ORF">FA13DRAFT_1786559</name>
</gene>
<feature type="domain" description="DNA2/NAM7 helicase helicase" evidence="2">
    <location>
        <begin position="142"/>
        <end position="507"/>
    </location>
</feature>
<dbReference type="Proteomes" id="UP000298030">
    <property type="component" value="Unassembled WGS sequence"/>
</dbReference>
<reference evidence="3 4" key="1">
    <citation type="journal article" date="2019" name="Nat. Ecol. Evol.">
        <title>Megaphylogeny resolves global patterns of mushroom evolution.</title>
        <authorList>
            <person name="Varga T."/>
            <person name="Krizsan K."/>
            <person name="Foldi C."/>
            <person name="Dima B."/>
            <person name="Sanchez-Garcia M."/>
            <person name="Sanchez-Ramirez S."/>
            <person name="Szollosi G.J."/>
            <person name="Szarkandi J.G."/>
            <person name="Papp V."/>
            <person name="Albert L."/>
            <person name="Andreopoulos W."/>
            <person name="Angelini C."/>
            <person name="Antonin V."/>
            <person name="Barry K.W."/>
            <person name="Bougher N.L."/>
            <person name="Buchanan P."/>
            <person name="Buyck B."/>
            <person name="Bense V."/>
            <person name="Catcheside P."/>
            <person name="Chovatia M."/>
            <person name="Cooper J."/>
            <person name="Damon W."/>
            <person name="Desjardin D."/>
            <person name="Finy P."/>
            <person name="Geml J."/>
            <person name="Haridas S."/>
            <person name="Hughes K."/>
            <person name="Justo A."/>
            <person name="Karasinski D."/>
            <person name="Kautmanova I."/>
            <person name="Kiss B."/>
            <person name="Kocsube S."/>
            <person name="Kotiranta H."/>
            <person name="LaButti K.M."/>
            <person name="Lechner B.E."/>
            <person name="Liimatainen K."/>
            <person name="Lipzen A."/>
            <person name="Lukacs Z."/>
            <person name="Mihaltcheva S."/>
            <person name="Morgado L.N."/>
            <person name="Niskanen T."/>
            <person name="Noordeloos M.E."/>
            <person name="Ohm R.A."/>
            <person name="Ortiz-Santana B."/>
            <person name="Ovrebo C."/>
            <person name="Racz N."/>
            <person name="Riley R."/>
            <person name="Savchenko A."/>
            <person name="Shiryaev A."/>
            <person name="Soop K."/>
            <person name="Spirin V."/>
            <person name="Szebenyi C."/>
            <person name="Tomsovsky M."/>
            <person name="Tulloss R.E."/>
            <person name="Uehling J."/>
            <person name="Grigoriev I.V."/>
            <person name="Vagvolgyi C."/>
            <person name="Papp T."/>
            <person name="Martin F.M."/>
            <person name="Miettinen O."/>
            <person name="Hibbett D.S."/>
            <person name="Nagy L.G."/>
        </authorList>
    </citation>
    <scope>NUCLEOTIDE SEQUENCE [LARGE SCALE GENOMIC DNA]</scope>
    <source>
        <strain evidence="3 4">FP101781</strain>
    </source>
</reference>
<dbReference type="AlphaFoldDB" id="A0A4Y7TV37"/>
<proteinExistence type="predicted"/>
<evidence type="ECO:0000313" key="4">
    <source>
        <dbReference type="Proteomes" id="UP000298030"/>
    </source>
</evidence>
<dbReference type="GO" id="GO:0031380">
    <property type="term" value="C:nuclear RNA-directed RNA polymerase complex"/>
    <property type="evidence" value="ECO:0007669"/>
    <property type="project" value="TreeGrafter"/>
</dbReference>
<dbReference type="STRING" id="71717.A0A4Y7TV37"/>
<keyword evidence="4" id="KW-1185">Reference proteome</keyword>
<dbReference type="InterPro" id="IPR041677">
    <property type="entry name" value="DNA2/NAM7_AAA_11"/>
</dbReference>